<evidence type="ECO:0000256" key="1">
    <source>
        <dbReference type="ARBA" id="ARBA00004651"/>
    </source>
</evidence>
<evidence type="ECO:0000313" key="11">
    <source>
        <dbReference type="Proteomes" id="UP000616608"/>
    </source>
</evidence>
<keyword evidence="6 8" id="KW-1133">Transmembrane helix</keyword>
<dbReference type="Proteomes" id="UP000616608">
    <property type="component" value="Unassembled WGS sequence"/>
</dbReference>
<dbReference type="InterPro" id="IPR020846">
    <property type="entry name" value="MFS_dom"/>
</dbReference>
<feature type="transmembrane region" description="Helical" evidence="8">
    <location>
        <begin position="106"/>
        <end position="123"/>
    </location>
</feature>
<reference evidence="10" key="2">
    <citation type="submission" date="2020-09" db="EMBL/GenBank/DDBJ databases">
        <authorList>
            <person name="Sun Q."/>
            <person name="Zhou Y."/>
        </authorList>
    </citation>
    <scope>NUCLEOTIDE SEQUENCE</scope>
    <source>
        <strain evidence="10">CGMCC 1.15760</strain>
    </source>
</reference>
<dbReference type="Pfam" id="PF07690">
    <property type="entry name" value="MFS_1"/>
    <property type="match status" value="1"/>
</dbReference>
<dbReference type="RefSeq" id="WP_188614121.1">
    <property type="nucleotide sequence ID" value="NZ_BMJT01000003.1"/>
</dbReference>
<gene>
    <name evidence="10" type="primary">tcaB</name>
    <name evidence="10" type="ORF">GCM10007425_12050</name>
</gene>
<feature type="transmembrane region" description="Helical" evidence="8">
    <location>
        <begin position="46"/>
        <end position="66"/>
    </location>
</feature>
<protein>
    <recommendedName>
        <fullName evidence="8">Bcr/CflA family efflux transporter</fullName>
    </recommendedName>
</protein>
<name>A0A917G255_9BACI</name>
<comment type="similarity">
    <text evidence="2 8">Belongs to the major facilitator superfamily. Bcr/CmlA family.</text>
</comment>
<evidence type="ECO:0000259" key="9">
    <source>
        <dbReference type="PROSITE" id="PS50850"/>
    </source>
</evidence>
<feature type="transmembrane region" description="Helical" evidence="8">
    <location>
        <begin position="281"/>
        <end position="302"/>
    </location>
</feature>
<evidence type="ECO:0000256" key="8">
    <source>
        <dbReference type="RuleBase" id="RU365088"/>
    </source>
</evidence>
<dbReference type="GO" id="GO:0005886">
    <property type="term" value="C:plasma membrane"/>
    <property type="evidence" value="ECO:0007669"/>
    <property type="project" value="UniProtKB-SubCell"/>
</dbReference>
<accession>A0A917G255</accession>
<dbReference type="CDD" id="cd17320">
    <property type="entry name" value="MFS_MdfA_MDR_like"/>
    <property type="match status" value="1"/>
</dbReference>
<evidence type="ECO:0000256" key="3">
    <source>
        <dbReference type="ARBA" id="ARBA00022448"/>
    </source>
</evidence>
<reference evidence="10" key="1">
    <citation type="journal article" date="2014" name="Int. J. Syst. Evol. Microbiol.">
        <title>Complete genome sequence of Corynebacterium casei LMG S-19264T (=DSM 44701T), isolated from a smear-ripened cheese.</title>
        <authorList>
            <consortium name="US DOE Joint Genome Institute (JGI-PGF)"/>
            <person name="Walter F."/>
            <person name="Albersmeier A."/>
            <person name="Kalinowski J."/>
            <person name="Ruckert C."/>
        </authorList>
    </citation>
    <scope>NUCLEOTIDE SEQUENCE</scope>
    <source>
        <strain evidence="10">CGMCC 1.15760</strain>
    </source>
</reference>
<feature type="domain" description="Major facilitator superfamily (MFS) profile" evidence="9">
    <location>
        <begin position="11"/>
        <end position="395"/>
    </location>
</feature>
<dbReference type="GO" id="GO:0042910">
    <property type="term" value="F:xenobiotic transmembrane transporter activity"/>
    <property type="evidence" value="ECO:0007669"/>
    <property type="project" value="InterPro"/>
</dbReference>
<evidence type="ECO:0000256" key="4">
    <source>
        <dbReference type="ARBA" id="ARBA00022475"/>
    </source>
</evidence>
<dbReference type="AlphaFoldDB" id="A0A917G255"/>
<dbReference type="FunFam" id="1.20.1720.10:FF:000005">
    <property type="entry name" value="Bcr/CflA family efflux transporter"/>
    <property type="match status" value="1"/>
</dbReference>
<dbReference type="NCBIfam" id="TIGR00710">
    <property type="entry name" value="efflux_Bcr_CflA"/>
    <property type="match status" value="1"/>
</dbReference>
<comment type="caution">
    <text evidence="8">Lacks conserved residue(s) required for the propagation of feature annotation.</text>
</comment>
<dbReference type="InterPro" id="IPR011701">
    <property type="entry name" value="MFS"/>
</dbReference>
<feature type="transmembrane region" description="Helical" evidence="8">
    <location>
        <begin position="166"/>
        <end position="185"/>
    </location>
</feature>
<keyword evidence="7 8" id="KW-0472">Membrane</keyword>
<dbReference type="InterPro" id="IPR001958">
    <property type="entry name" value="Tet-R_TetA/multi-R_MdtG-like"/>
</dbReference>
<dbReference type="SUPFAM" id="SSF103473">
    <property type="entry name" value="MFS general substrate transporter"/>
    <property type="match status" value="1"/>
</dbReference>
<comment type="caution">
    <text evidence="10">The sequence shown here is derived from an EMBL/GenBank/DDBJ whole genome shotgun (WGS) entry which is preliminary data.</text>
</comment>
<evidence type="ECO:0000256" key="6">
    <source>
        <dbReference type="ARBA" id="ARBA00022989"/>
    </source>
</evidence>
<dbReference type="PANTHER" id="PTHR23502:SF132">
    <property type="entry name" value="POLYAMINE TRANSPORTER 2-RELATED"/>
    <property type="match status" value="1"/>
</dbReference>
<sequence>MSKSFKAPLSLVIILGSLTAFGALSMDMYLPALPIVATDLHTTTSLAQLSLTACLIGMASGQLIFGPLSDRIGRRKPLFFTLLIFVVASILCALSQSIWMLIVMRFIQGASGAAGAVIARAAARDLYSGRELTKFIALLSLVNGAAPILAPIVGGFILQFTTWHTVFYILAGIGLAVFTAVVFRLEETLLEEKRATGGPLQTVKTFRNLVKDRYFMQLALAQALLMTAMFAYIAGSPFVLQNVYHLSPQAFSLCFAANGIGIIMMAQVTGKLSERFTELTLLKYSVMQAGIGACILLLAILVNTHVAVVLIGLFFIVSAVGMVSTTTFSLAMQAQGKNAGSASALLGLLPFVGGGIASPLVGLMGDANALPMAIVILFCTLLAVGNSFLIKAPAY</sequence>
<comment type="subcellular location">
    <subcellularLocation>
        <location evidence="1 8">Cell membrane</location>
        <topology evidence="1 8">Multi-pass membrane protein</topology>
    </subcellularLocation>
</comment>
<dbReference type="InterPro" id="IPR004812">
    <property type="entry name" value="Efflux_drug-R_Bcr/CmlA"/>
</dbReference>
<keyword evidence="11" id="KW-1185">Reference proteome</keyword>
<feature type="transmembrane region" description="Helical" evidence="8">
    <location>
        <begin position="135"/>
        <end position="160"/>
    </location>
</feature>
<feature type="transmembrane region" description="Helical" evidence="8">
    <location>
        <begin position="369"/>
        <end position="390"/>
    </location>
</feature>
<dbReference type="EMBL" id="BMJT01000003">
    <property type="protein sequence ID" value="GGG19106.1"/>
    <property type="molecule type" value="Genomic_DNA"/>
</dbReference>
<feature type="transmembrane region" description="Helical" evidence="8">
    <location>
        <begin position="344"/>
        <end position="363"/>
    </location>
</feature>
<feature type="transmembrane region" description="Helical" evidence="8">
    <location>
        <begin position="308"/>
        <end position="332"/>
    </location>
</feature>
<evidence type="ECO:0000256" key="7">
    <source>
        <dbReference type="ARBA" id="ARBA00023136"/>
    </source>
</evidence>
<dbReference type="PROSITE" id="PS50850">
    <property type="entry name" value="MFS"/>
    <property type="match status" value="1"/>
</dbReference>
<keyword evidence="3 8" id="KW-0813">Transport</keyword>
<feature type="transmembrane region" description="Helical" evidence="8">
    <location>
        <begin position="246"/>
        <end position="269"/>
    </location>
</feature>
<evidence type="ECO:0000313" key="10">
    <source>
        <dbReference type="EMBL" id="GGG19106.1"/>
    </source>
</evidence>
<dbReference type="Gene3D" id="1.20.1720.10">
    <property type="entry name" value="Multidrug resistance protein D"/>
    <property type="match status" value="1"/>
</dbReference>
<organism evidence="10 11">
    <name type="scientific">Lysinibacillus alkalisoli</name>
    <dbReference type="NCBI Taxonomy" id="1911548"/>
    <lineage>
        <taxon>Bacteria</taxon>
        <taxon>Bacillati</taxon>
        <taxon>Bacillota</taxon>
        <taxon>Bacilli</taxon>
        <taxon>Bacillales</taxon>
        <taxon>Bacillaceae</taxon>
        <taxon>Lysinibacillus</taxon>
    </lineage>
</organism>
<dbReference type="GO" id="GO:1990961">
    <property type="term" value="P:xenobiotic detoxification by transmembrane export across the plasma membrane"/>
    <property type="evidence" value="ECO:0007669"/>
    <property type="project" value="InterPro"/>
</dbReference>
<dbReference type="PANTHER" id="PTHR23502">
    <property type="entry name" value="MAJOR FACILITATOR SUPERFAMILY"/>
    <property type="match status" value="1"/>
</dbReference>
<feature type="transmembrane region" description="Helical" evidence="8">
    <location>
        <begin position="78"/>
        <end position="100"/>
    </location>
</feature>
<dbReference type="PRINTS" id="PR01035">
    <property type="entry name" value="TCRTETA"/>
</dbReference>
<dbReference type="InterPro" id="IPR036259">
    <property type="entry name" value="MFS_trans_sf"/>
</dbReference>
<keyword evidence="4 8" id="KW-1003">Cell membrane</keyword>
<evidence type="ECO:0000256" key="5">
    <source>
        <dbReference type="ARBA" id="ARBA00022692"/>
    </source>
</evidence>
<proteinExistence type="inferred from homology"/>
<feature type="transmembrane region" description="Helical" evidence="8">
    <location>
        <begin position="214"/>
        <end position="234"/>
    </location>
</feature>
<evidence type="ECO:0000256" key="2">
    <source>
        <dbReference type="ARBA" id="ARBA00006236"/>
    </source>
</evidence>
<keyword evidence="5 8" id="KW-0812">Transmembrane</keyword>